<organism evidence="6 7">
    <name type="scientific">Rathayibacter caricis DSM 15933</name>
    <dbReference type="NCBI Taxonomy" id="1328867"/>
    <lineage>
        <taxon>Bacteria</taxon>
        <taxon>Bacillati</taxon>
        <taxon>Actinomycetota</taxon>
        <taxon>Actinomycetes</taxon>
        <taxon>Micrococcales</taxon>
        <taxon>Microbacteriaceae</taxon>
        <taxon>Rathayibacter</taxon>
    </lineage>
</organism>
<dbReference type="InterPro" id="IPR050109">
    <property type="entry name" value="HTH-type_TetR-like_transc_reg"/>
</dbReference>
<proteinExistence type="predicted"/>
<dbReference type="GO" id="GO:0003700">
    <property type="term" value="F:DNA-binding transcription factor activity"/>
    <property type="evidence" value="ECO:0007669"/>
    <property type="project" value="TreeGrafter"/>
</dbReference>
<dbReference type="GO" id="GO:0000976">
    <property type="term" value="F:transcription cis-regulatory region binding"/>
    <property type="evidence" value="ECO:0007669"/>
    <property type="project" value="TreeGrafter"/>
</dbReference>
<sequence>MTPPFHHGYLRAELLEQAETLLRTDGVDALSLRELARRAGVSHGAPRSHFIDRQTLLDALAVRGFDRLTEAVHAAVESPGAFPERFRRVGRAHVAFAVEHAALMELMFRLAADEGPVREASARLLQVLDGALTVEPSGDPGARERFQLLFAASVQGTAALVIAQRVTPEQGQVLIDDATDALLGSDLWERVQR</sequence>
<dbReference type="PANTHER" id="PTHR30055">
    <property type="entry name" value="HTH-TYPE TRANSCRIPTIONAL REGULATOR RUTR"/>
    <property type="match status" value="1"/>
</dbReference>
<dbReference type="InterPro" id="IPR009057">
    <property type="entry name" value="Homeodomain-like_sf"/>
</dbReference>
<dbReference type="PROSITE" id="PS50977">
    <property type="entry name" value="HTH_TETR_2"/>
    <property type="match status" value="1"/>
</dbReference>
<dbReference type="SUPFAM" id="SSF48498">
    <property type="entry name" value="Tetracyclin repressor-like, C-terminal domain"/>
    <property type="match status" value="1"/>
</dbReference>
<accession>A0A2T4US72</accession>
<name>A0A2T4US72_9MICO</name>
<evidence type="ECO:0000256" key="1">
    <source>
        <dbReference type="ARBA" id="ARBA00023015"/>
    </source>
</evidence>
<evidence type="ECO:0000313" key="6">
    <source>
        <dbReference type="EMBL" id="PTL72365.1"/>
    </source>
</evidence>
<dbReference type="AlphaFoldDB" id="A0A2T4US72"/>
<comment type="caution">
    <text evidence="6">The sequence shown here is derived from an EMBL/GenBank/DDBJ whole genome shotgun (WGS) entry which is preliminary data.</text>
</comment>
<dbReference type="InterPro" id="IPR036271">
    <property type="entry name" value="Tet_transcr_reg_TetR-rel_C_sf"/>
</dbReference>
<dbReference type="Gene3D" id="1.10.357.10">
    <property type="entry name" value="Tetracycline Repressor, domain 2"/>
    <property type="match status" value="1"/>
</dbReference>
<dbReference type="Pfam" id="PF13305">
    <property type="entry name" value="TetR_C_33"/>
    <property type="match status" value="1"/>
</dbReference>
<dbReference type="SUPFAM" id="SSF46689">
    <property type="entry name" value="Homeodomain-like"/>
    <property type="match status" value="1"/>
</dbReference>
<dbReference type="RefSeq" id="WP_107574083.1">
    <property type="nucleotide sequence ID" value="NZ_PZPL01000001.1"/>
</dbReference>
<dbReference type="InterPro" id="IPR001647">
    <property type="entry name" value="HTH_TetR"/>
</dbReference>
<dbReference type="EMBL" id="PZPL01000001">
    <property type="protein sequence ID" value="PTL72365.1"/>
    <property type="molecule type" value="Genomic_DNA"/>
</dbReference>
<keyword evidence="3" id="KW-0804">Transcription</keyword>
<feature type="domain" description="HTH tetR-type" evidence="5">
    <location>
        <begin position="8"/>
        <end position="68"/>
    </location>
</feature>
<protein>
    <submittedName>
        <fullName evidence="6">TetR/AcrR family transcriptional regulator</fullName>
    </submittedName>
</protein>
<keyword evidence="1" id="KW-0805">Transcription regulation</keyword>
<dbReference type="PANTHER" id="PTHR30055:SF220">
    <property type="entry name" value="TETR-FAMILY REGULATORY PROTEIN"/>
    <property type="match status" value="1"/>
</dbReference>
<reference evidence="6 7" key="1">
    <citation type="submission" date="2018-03" db="EMBL/GenBank/DDBJ databases">
        <title>Bacteriophage NCPPB3778 and a type I-E CRISPR drive the evolution of the US Biological Select Agent, Rathayibacter toxicus.</title>
        <authorList>
            <person name="Davis E.W.II."/>
            <person name="Tabima J.F."/>
            <person name="Weisberg A.J."/>
            <person name="Dantas Lopes L."/>
            <person name="Wiseman M.S."/>
            <person name="Wiseman M.S."/>
            <person name="Pupko T."/>
            <person name="Belcher M.S."/>
            <person name="Sechler A.J."/>
            <person name="Tancos M.A."/>
            <person name="Schroeder B.K."/>
            <person name="Murray T.D."/>
            <person name="Luster D.G."/>
            <person name="Schneider W.L."/>
            <person name="Rogers E."/>
            <person name="Andreote F.D."/>
            <person name="Grunwald N.J."/>
            <person name="Putnam M.L."/>
            <person name="Chang J.H."/>
        </authorList>
    </citation>
    <scope>NUCLEOTIDE SEQUENCE [LARGE SCALE GENOMIC DNA]</scope>
    <source>
        <strain evidence="6 7">DSM 15933</strain>
    </source>
</reference>
<dbReference type="Pfam" id="PF00440">
    <property type="entry name" value="TetR_N"/>
    <property type="match status" value="1"/>
</dbReference>
<feature type="DNA-binding region" description="H-T-H motif" evidence="4">
    <location>
        <begin position="31"/>
        <end position="50"/>
    </location>
</feature>
<evidence type="ECO:0000313" key="7">
    <source>
        <dbReference type="Proteomes" id="UP000241085"/>
    </source>
</evidence>
<dbReference type="Proteomes" id="UP000241085">
    <property type="component" value="Unassembled WGS sequence"/>
</dbReference>
<evidence type="ECO:0000256" key="3">
    <source>
        <dbReference type="ARBA" id="ARBA00023163"/>
    </source>
</evidence>
<evidence type="ECO:0000259" key="5">
    <source>
        <dbReference type="PROSITE" id="PS50977"/>
    </source>
</evidence>
<keyword evidence="7" id="KW-1185">Reference proteome</keyword>
<gene>
    <name evidence="6" type="ORF">C1I63_05545</name>
</gene>
<evidence type="ECO:0000256" key="2">
    <source>
        <dbReference type="ARBA" id="ARBA00023125"/>
    </source>
</evidence>
<keyword evidence="2 4" id="KW-0238">DNA-binding</keyword>
<dbReference type="InterPro" id="IPR025996">
    <property type="entry name" value="MT1864/Rv1816-like_C"/>
</dbReference>
<evidence type="ECO:0000256" key="4">
    <source>
        <dbReference type="PROSITE-ProRule" id="PRU00335"/>
    </source>
</evidence>